<feature type="domain" description="DNA2/NAM7 helicase-like C-terminal" evidence="1">
    <location>
        <begin position="858"/>
        <end position="1032"/>
    </location>
</feature>
<dbReference type="Proteomes" id="UP000652681">
    <property type="component" value="Unassembled WGS sequence"/>
</dbReference>
<sequence>MKPEGHHVLNDWILQQSEFSKNDLLVTINDHKTISYSEIIPLEQITKILSVSQNSIKESGINPFSVATGLLSWEWNNQPVQTPIWITPCFFKIDKVRQQVTLIPDEETGFVNPFLAKKMAEIYSIELDIDALETVIKQLQQAGFETIDPTFKAVGNFHHHRYVLLKELHDLVDSPLLSPSLKQFLSGERTKHHHLSLSDGALLPYDTDHQRVFEQVATENCVVQGPPGTGKSQLMTNLIGKLVLSGHSLVFISEKRAALEVVDKRLRSCGLGHFSIVATDDLPVRDFLRDLKATWEFLDHYTPTKTVEISTRKEQEDNLQFILDLLNQPQLIGGVSFSTFNALKQEANLQEHPDTIFLPNPPLLDDYAKTLPIVEQLYAKQIAMACSLLPFSRFREGNLARLATTIRQTSERVAQLEQLLPGVTPNDFDQLHYYSVVYQLFQNELAKKYAAIIDPASKARKQFLKLHQEYKRLQKQVEYHSESQSDWKIIPSELELNHLLEVSQHASLLRRLRFKKRWSQVNQLPAKAATTSIQRLLEYQTYKKEQLLVEEKLARLGITDIADLDVLKAGLHLFSTEKWEIYHSFSPEQRQLFNKLHTQINQLKDDLNINYRLQPGIPVAEQLNALLQSLPQFVLLEKDLAEMNQSILDTLSVCHSLEMYKRSVSGTHFTIFQSRYPALSAFEPAMLKEKVLSLIAAMQKEHFLTAEQILNRIKATFDGYNQLITTPPAKLSDEQKKIRQQLKKGKSILVREFSKTRQHPTMRELMHSEAAWWIRLLKPAWLTNPTQLAKTFPLHNELFDVCIMDEASQIPVQNGAGAIHRSKRVIIAGDEQQMNPTAYFRAGSTDVTSVLHHAGFYYPKITLTHHYRSRHPRLIAFSNEHFYDNQLVVYPSFPVNQDCITRHFCSTGKYIDRKNHAEAKKAVELIQQRLTSGKTIGIVAFSQEQADTIRKLIPPELATEIQNRIDQNTCFIKPLEKVQGDECEHLIISLGYAPDEDGNFHLRFGPLNTHSGSNRLNVLLSRASETIDFICSVESSALQWSQNESIQLLQKWLRRLEQQTTEPEIRFPLNLHPVIDKHHLYLADSHAIFPNALELVTTYSVLSNRGWTLHF</sequence>
<dbReference type="InterPro" id="IPR025103">
    <property type="entry name" value="DUF4011"/>
</dbReference>
<evidence type="ECO:0000313" key="2">
    <source>
        <dbReference type="EMBL" id="MBC9811268.1"/>
    </source>
</evidence>
<dbReference type="InterPro" id="IPR041679">
    <property type="entry name" value="DNA2/NAM7-like_C"/>
</dbReference>
<dbReference type="EMBL" id="JACVEL010000001">
    <property type="protein sequence ID" value="MBC9811268.1"/>
    <property type="molecule type" value="Genomic_DNA"/>
</dbReference>
<reference evidence="2" key="1">
    <citation type="submission" date="2020-09" db="EMBL/GenBank/DDBJ databases">
        <title>Taishania pollutisoli gen. nov., sp. nov., Isolated from Tetrabromobisphenol A-Contaminated Soil.</title>
        <authorList>
            <person name="Chen Q."/>
        </authorList>
    </citation>
    <scope>NUCLEOTIDE SEQUENCE</scope>
    <source>
        <strain evidence="2">CZZ-1</strain>
    </source>
</reference>
<dbReference type="InterPro" id="IPR027417">
    <property type="entry name" value="P-loop_NTPase"/>
</dbReference>
<keyword evidence="2" id="KW-0547">Nucleotide-binding</keyword>
<dbReference type="RefSeq" id="WP_216713371.1">
    <property type="nucleotide sequence ID" value="NZ_JACVEL010000001.1"/>
</dbReference>
<dbReference type="InterPro" id="IPR045055">
    <property type="entry name" value="DNA2/NAM7-like"/>
</dbReference>
<dbReference type="Pfam" id="PF13087">
    <property type="entry name" value="AAA_12"/>
    <property type="match status" value="1"/>
</dbReference>
<comment type="caution">
    <text evidence="2">The sequence shown here is derived from an EMBL/GenBank/DDBJ whole genome shotgun (WGS) entry which is preliminary data.</text>
</comment>
<keyword evidence="3" id="KW-1185">Reference proteome</keyword>
<proteinExistence type="predicted"/>
<dbReference type="AlphaFoldDB" id="A0A8J6PN38"/>
<name>A0A8J6PN38_9FLAO</name>
<keyword evidence="2" id="KW-0067">ATP-binding</keyword>
<evidence type="ECO:0000259" key="1">
    <source>
        <dbReference type="Pfam" id="PF13087"/>
    </source>
</evidence>
<evidence type="ECO:0000313" key="3">
    <source>
        <dbReference type="Proteomes" id="UP000652681"/>
    </source>
</evidence>
<dbReference type="PANTHER" id="PTHR10887">
    <property type="entry name" value="DNA2/NAM7 HELICASE FAMILY"/>
    <property type="match status" value="1"/>
</dbReference>
<organism evidence="2 3">
    <name type="scientific">Taishania pollutisoli</name>
    <dbReference type="NCBI Taxonomy" id="2766479"/>
    <lineage>
        <taxon>Bacteria</taxon>
        <taxon>Pseudomonadati</taxon>
        <taxon>Bacteroidota</taxon>
        <taxon>Flavobacteriia</taxon>
        <taxon>Flavobacteriales</taxon>
        <taxon>Crocinitomicaceae</taxon>
        <taxon>Taishania</taxon>
    </lineage>
</organism>
<dbReference type="SUPFAM" id="SSF52540">
    <property type="entry name" value="P-loop containing nucleoside triphosphate hydrolases"/>
    <property type="match status" value="1"/>
</dbReference>
<dbReference type="InterPro" id="IPR047187">
    <property type="entry name" value="SF1_C_Upf1"/>
</dbReference>
<dbReference type="PANTHER" id="PTHR10887:SF495">
    <property type="entry name" value="HELICASE SENATAXIN ISOFORM X1-RELATED"/>
    <property type="match status" value="1"/>
</dbReference>
<dbReference type="CDD" id="cd18808">
    <property type="entry name" value="SF1_C_Upf1"/>
    <property type="match status" value="1"/>
</dbReference>
<dbReference type="Gene3D" id="3.40.50.300">
    <property type="entry name" value="P-loop containing nucleotide triphosphate hydrolases"/>
    <property type="match status" value="3"/>
</dbReference>
<dbReference type="GO" id="GO:0005524">
    <property type="term" value="F:ATP binding"/>
    <property type="evidence" value="ECO:0007669"/>
    <property type="project" value="UniProtKB-KW"/>
</dbReference>
<dbReference type="Pfam" id="PF13195">
    <property type="entry name" value="DUF4011"/>
    <property type="match status" value="1"/>
</dbReference>
<accession>A0A8J6PN38</accession>
<protein>
    <submittedName>
        <fullName evidence="2">ATP-binding protein</fullName>
    </submittedName>
</protein>
<gene>
    <name evidence="2" type="ORF">H9Y05_02155</name>
</gene>